<protein>
    <recommendedName>
        <fullName evidence="2">LCCL domain-containing protein</fullName>
    </recommendedName>
</protein>
<dbReference type="InterPro" id="IPR004043">
    <property type="entry name" value="LCCL"/>
</dbReference>
<evidence type="ECO:0000259" key="2">
    <source>
        <dbReference type="PROSITE" id="PS50820"/>
    </source>
</evidence>
<keyword evidence="1" id="KW-1133">Transmembrane helix</keyword>
<dbReference type="SUPFAM" id="SSF69848">
    <property type="entry name" value="LCCL domain"/>
    <property type="match status" value="1"/>
</dbReference>
<dbReference type="PROSITE" id="PS50820">
    <property type="entry name" value="LCCL"/>
    <property type="match status" value="1"/>
</dbReference>
<dbReference type="Gene3D" id="2.170.130.20">
    <property type="entry name" value="LCCL-like domain"/>
    <property type="match status" value="1"/>
</dbReference>
<dbReference type="InterPro" id="IPR051957">
    <property type="entry name" value="CRISP-LCCL_domain"/>
</dbReference>
<evidence type="ECO:0000256" key="1">
    <source>
        <dbReference type="SAM" id="Phobius"/>
    </source>
</evidence>
<dbReference type="Proteomes" id="UP000625316">
    <property type="component" value="Unassembled WGS sequence"/>
</dbReference>
<name>A0A928VIN9_9CYAN</name>
<dbReference type="InterPro" id="IPR036609">
    <property type="entry name" value="LCCL_sf"/>
</dbReference>
<keyword evidence="1" id="KW-0812">Transmembrane</keyword>
<accession>A0A928VIN9</accession>
<comment type="caution">
    <text evidence="3">The sequence shown here is derived from an EMBL/GenBank/DDBJ whole genome shotgun (WGS) entry which is preliminary data.</text>
</comment>
<keyword evidence="1" id="KW-0472">Membrane</keyword>
<dbReference type="PANTHER" id="PTHR31331">
    <property type="entry name" value="LCCL DOMAIN PROTEIN (AFU_ORTHOLOGUE AFUA_5G08630)"/>
    <property type="match status" value="1"/>
</dbReference>
<evidence type="ECO:0000313" key="3">
    <source>
        <dbReference type="EMBL" id="MBE9029323.1"/>
    </source>
</evidence>
<organism evidence="3 4">
    <name type="scientific">Romeriopsis navalis LEGE 11480</name>
    <dbReference type="NCBI Taxonomy" id="2777977"/>
    <lineage>
        <taxon>Bacteria</taxon>
        <taxon>Bacillati</taxon>
        <taxon>Cyanobacteriota</taxon>
        <taxon>Cyanophyceae</taxon>
        <taxon>Leptolyngbyales</taxon>
        <taxon>Leptolyngbyaceae</taxon>
        <taxon>Romeriopsis</taxon>
        <taxon>Romeriopsis navalis</taxon>
    </lineage>
</organism>
<evidence type="ECO:0000313" key="4">
    <source>
        <dbReference type="Proteomes" id="UP000625316"/>
    </source>
</evidence>
<feature type="domain" description="LCCL" evidence="2">
    <location>
        <begin position="107"/>
        <end position="168"/>
    </location>
</feature>
<dbReference type="SMART" id="SM00603">
    <property type="entry name" value="LCCL"/>
    <property type="match status" value="1"/>
</dbReference>
<sequence length="176" mass="19314">MSDKKVQYQLFWYLLVPAVVTLTTASTAPWWWQSLFRPGYSYSETVQSSSIEPTPASSSINNTALDAERGVTSIEWDTNLHHMQIHDSVGQKFTFKCEGNGSLNNAIWGTVTYSGDSSICNAAVHSGQFSRKDGGVVQLQVTGMQTSFMGSQRFGVVSRGYGAFSSSFRFLAKGEP</sequence>
<dbReference type="PANTHER" id="PTHR31331:SF1">
    <property type="entry name" value="CYSTEINE RICH SECRETORY PROTEIN LCCL DOMAIN CONTAINING 2"/>
    <property type="match status" value="1"/>
</dbReference>
<dbReference type="AlphaFoldDB" id="A0A928VIN9"/>
<keyword evidence="4" id="KW-1185">Reference proteome</keyword>
<dbReference type="Pfam" id="PF03815">
    <property type="entry name" value="LCCL"/>
    <property type="match status" value="1"/>
</dbReference>
<feature type="transmembrane region" description="Helical" evidence="1">
    <location>
        <begin position="12"/>
        <end position="32"/>
    </location>
</feature>
<dbReference type="EMBL" id="JADEXQ010000014">
    <property type="protein sequence ID" value="MBE9029323.1"/>
    <property type="molecule type" value="Genomic_DNA"/>
</dbReference>
<proteinExistence type="predicted"/>
<reference evidence="3" key="1">
    <citation type="submission" date="2020-10" db="EMBL/GenBank/DDBJ databases">
        <authorList>
            <person name="Castelo-Branco R."/>
            <person name="Eusebio N."/>
            <person name="Adriana R."/>
            <person name="Vieira A."/>
            <person name="Brugerolle De Fraissinette N."/>
            <person name="Rezende De Castro R."/>
            <person name="Schneider M.P."/>
            <person name="Vasconcelos V."/>
            <person name="Leao P.N."/>
        </authorList>
    </citation>
    <scope>NUCLEOTIDE SEQUENCE</scope>
    <source>
        <strain evidence="3">LEGE 11480</strain>
    </source>
</reference>
<gene>
    <name evidence="3" type="ORF">IQ266_06045</name>
</gene>